<organism evidence="1 2">
    <name type="scientific">Streptomyces omiyaensis</name>
    <dbReference type="NCBI Taxonomy" id="68247"/>
    <lineage>
        <taxon>Bacteria</taxon>
        <taxon>Bacillati</taxon>
        <taxon>Actinomycetota</taxon>
        <taxon>Actinomycetes</taxon>
        <taxon>Kitasatosporales</taxon>
        <taxon>Streptomycetaceae</taxon>
        <taxon>Streptomyces</taxon>
    </lineage>
</organism>
<evidence type="ECO:0000313" key="1">
    <source>
        <dbReference type="EMBL" id="MFG3194342.1"/>
    </source>
</evidence>
<dbReference type="RefSeq" id="WP_268255021.1">
    <property type="nucleotide sequence ID" value="NZ_BMVV01000046.1"/>
</dbReference>
<dbReference type="EMBL" id="JBICZW010000048">
    <property type="protein sequence ID" value="MFG3194342.1"/>
    <property type="molecule type" value="Genomic_DNA"/>
</dbReference>
<accession>A0ABW7C5C9</accession>
<comment type="caution">
    <text evidence="1">The sequence shown here is derived from an EMBL/GenBank/DDBJ whole genome shotgun (WGS) entry which is preliminary data.</text>
</comment>
<sequence length="42" mass="4713">MDPRRVEDPNGAVPPEDIVRAWEVGPDGVLTGHRMENPSYRP</sequence>
<name>A0ABW7C5C9_9ACTN</name>
<reference evidence="1 2" key="1">
    <citation type="submission" date="2024-10" db="EMBL/GenBank/DDBJ databases">
        <title>The Natural Products Discovery Center: Release of the First 8490 Sequenced Strains for Exploring Actinobacteria Biosynthetic Diversity.</title>
        <authorList>
            <person name="Kalkreuter E."/>
            <person name="Kautsar S.A."/>
            <person name="Yang D."/>
            <person name="Bader C.D."/>
            <person name="Teijaro C.N."/>
            <person name="Fluegel L."/>
            <person name="Davis C.M."/>
            <person name="Simpson J.R."/>
            <person name="Lauterbach L."/>
            <person name="Steele A.D."/>
            <person name="Gui C."/>
            <person name="Meng S."/>
            <person name="Li G."/>
            <person name="Viehrig K."/>
            <person name="Ye F."/>
            <person name="Su P."/>
            <person name="Kiefer A.F."/>
            <person name="Nichols A."/>
            <person name="Cepeda A.J."/>
            <person name="Yan W."/>
            <person name="Fan B."/>
            <person name="Jiang Y."/>
            <person name="Adhikari A."/>
            <person name="Zheng C.-J."/>
            <person name="Schuster L."/>
            <person name="Cowan T.M."/>
            <person name="Smanski M.J."/>
            <person name="Chevrette M.G."/>
            <person name="De Carvalho L.P.S."/>
            <person name="Shen B."/>
        </authorList>
    </citation>
    <scope>NUCLEOTIDE SEQUENCE [LARGE SCALE GENOMIC DNA]</scope>
    <source>
        <strain evidence="1 2">NPDC048229</strain>
    </source>
</reference>
<proteinExistence type="predicted"/>
<evidence type="ECO:0000313" key="2">
    <source>
        <dbReference type="Proteomes" id="UP001604282"/>
    </source>
</evidence>
<keyword evidence="2" id="KW-1185">Reference proteome</keyword>
<gene>
    <name evidence="1" type="ORF">ACGFYS_36135</name>
</gene>
<protein>
    <submittedName>
        <fullName evidence="1">Uncharacterized protein</fullName>
    </submittedName>
</protein>
<dbReference type="Proteomes" id="UP001604282">
    <property type="component" value="Unassembled WGS sequence"/>
</dbReference>